<dbReference type="GeneID" id="130508778"/>
<reference evidence="2" key="2">
    <citation type="submission" date="2025-08" db="UniProtKB">
        <authorList>
            <consortium name="RefSeq"/>
        </authorList>
    </citation>
    <scope>IDENTIFICATION</scope>
    <source>
        <tissue evidence="2">Leaf</tissue>
    </source>
</reference>
<dbReference type="AlphaFoldDB" id="A0A9W3D9K8"/>
<evidence type="ECO:0000313" key="2">
    <source>
        <dbReference type="RefSeq" id="XP_056860427.1"/>
    </source>
</evidence>
<evidence type="ECO:0000313" key="1">
    <source>
        <dbReference type="Proteomes" id="UP000504610"/>
    </source>
</evidence>
<dbReference type="Proteomes" id="UP000504610">
    <property type="component" value="Chromosome 1"/>
</dbReference>
<dbReference type="RefSeq" id="XP_056860427.1">
    <property type="nucleotide sequence ID" value="XM_057004447.1"/>
</dbReference>
<gene>
    <name evidence="2" type="primary">LOC130508778</name>
</gene>
<name>A0A9W3D9K8_RAPSA</name>
<dbReference type="KEGG" id="rsz:130508778"/>
<organism evidence="1 2">
    <name type="scientific">Raphanus sativus</name>
    <name type="common">Radish</name>
    <name type="synonym">Raphanus raphanistrum var. sativus</name>
    <dbReference type="NCBI Taxonomy" id="3726"/>
    <lineage>
        <taxon>Eukaryota</taxon>
        <taxon>Viridiplantae</taxon>
        <taxon>Streptophyta</taxon>
        <taxon>Embryophyta</taxon>
        <taxon>Tracheophyta</taxon>
        <taxon>Spermatophyta</taxon>
        <taxon>Magnoliopsida</taxon>
        <taxon>eudicotyledons</taxon>
        <taxon>Gunneridae</taxon>
        <taxon>Pentapetalae</taxon>
        <taxon>rosids</taxon>
        <taxon>malvids</taxon>
        <taxon>Brassicales</taxon>
        <taxon>Brassicaceae</taxon>
        <taxon>Brassiceae</taxon>
        <taxon>Raphanus</taxon>
    </lineage>
</organism>
<accession>A0A9W3D9K8</accession>
<sequence length="171" mass="19960">MGTDMHILTQRSMFYLHRRGPPPKVLECECSSSTQRPCIDQLSFTLFSLLYLLLFLRREMGNCYAVETATAGLERPNSKSDRIYYADGTFVYTELGGRIMWTGTQHSTTRHDNLLVPMSEHSASYCSNYPLQRQHTYLFSYHYVSDCYNIFIFRIPVYYCEVESVSDSYFP</sequence>
<reference evidence="1" key="1">
    <citation type="journal article" date="2019" name="Database">
        <title>The radish genome database (RadishGD): an integrated information resource for radish genomics.</title>
        <authorList>
            <person name="Yu H.J."/>
            <person name="Baek S."/>
            <person name="Lee Y.J."/>
            <person name="Cho A."/>
            <person name="Mun J.H."/>
        </authorList>
    </citation>
    <scope>NUCLEOTIDE SEQUENCE [LARGE SCALE GENOMIC DNA]</scope>
    <source>
        <strain evidence="1">cv. WK10039</strain>
    </source>
</reference>
<proteinExistence type="predicted"/>
<protein>
    <submittedName>
        <fullName evidence="2">Uncharacterized protein LOC130508778 isoform X1</fullName>
    </submittedName>
</protein>
<keyword evidence="1" id="KW-1185">Reference proteome</keyword>